<feature type="transmembrane region" description="Helical" evidence="2">
    <location>
        <begin position="73"/>
        <end position="93"/>
    </location>
</feature>
<evidence type="ECO:0000313" key="3">
    <source>
        <dbReference type="EMBL" id="OBZ86114.1"/>
    </source>
</evidence>
<dbReference type="STRING" id="101091.A0A1C7NFK6"/>
<proteinExistence type="predicted"/>
<evidence type="ECO:0000313" key="4">
    <source>
        <dbReference type="Proteomes" id="UP000093000"/>
    </source>
</evidence>
<keyword evidence="2" id="KW-0812">Transmembrane</keyword>
<sequence>MKETTVKDNNISKTLSNSSFTDTDNSESISSHSSYQQSNKKVPFSSAIDRLPQHDSLETIKTTRQKKDCGSHARLWVMLTFCVFVLGAIAAFVCMPRTPLVSMAGTAESLSGSPEWTSAPSMRATWRINVTLDNRTNWVPTHLTKLDFEMVDSLTLVRFAWATTGPIVLSPGSITPVSLVIHVNYQTADVTNPTFQNLYNACGPLSETKKEKPSLNVLLKARK</sequence>
<dbReference type="InParanoid" id="A0A1C7NFK6"/>
<dbReference type="AlphaFoldDB" id="A0A1C7NFK6"/>
<feature type="region of interest" description="Disordered" evidence="1">
    <location>
        <begin position="1"/>
        <end position="38"/>
    </location>
</feature>
<gene>
    <name evidence="3" type="ORF">A0J61_05842</name>
</gene>
<dbReference type="OrthoDB" id="20273at2759"/>
<reference evidence="3 4" key="1">
    <citation type="submission" date="2016-03" db="EMBL/GenBank/DDBJ databases">
        <title>Choanephora cucurbitarum.</title>
        <authorList>
            <person name="Min B."/>
            <person name="Park H."/>
            <person name="Park J.-H."/>
            <person name="Shin H.-D."/>
            <person name="Choi I.-G."/>
        </authorList>
    </citation>
    <scope>NUCLEOTIDE SEQUENCE [LARGE SCALE GENOMIC DNA]</scope>
    <source>
        <strain evidence="3 4">KUS-F28377</strain>
    </source>
</reference>
<keyword evidence="2" id="KW-1133">Transmembrane helix</keyword>
<dbReference type="Proteomes" id="UP000093000">
    <property type="component" value="Unassembled WGS sequence"/>
</dbReference>
<accession>A0A1C7NFK6</accession>
<feature type="compositionally biased region" description="Low complexity" evidence="1">
    <location>
        <begin position="26"/>
        <end position="38"/>
    </location>
</feature>
<feature type="compositionally biased region" description="Polar residues" evidence="1">
    <location>
        <begin position="7"/>
        <end position="23"/>
    </location>
</feature>
<keyword evidence="2" id="KW-0472">Membrane</keyword>
<keyword evidence="4" id="KW-1185">Reference proteome</keyword>
<comment type="caution">
    <text evidence="3">The sequence shown here is derived from an EMBL/GenBank/DDBJ whole genome shotgun (WGS) entry which is preliminary data.</text>
</comment>
<protein>
    <submittedName>
        <fullName evidence="3">Uncharacterized protein</fullName>
    </submittedName>
</protein>
<evidence type="ECO:0000256" key="1">
    <source>
        <dbReference type="SAM" id="MobiDB-lite"/>
    </source>
</evidence>
<dbReference type="EMBL" id="LUGH01000327">
    <property type="protein sequence ID" value="OBZ86114.1"/>
    <property type="molecule type" value="Genomic_DNA"/>
</dbReference>
<evidence type="ECO:0000256" key="2">
    <source>
        <dbReference type="SAM" id="Phobius"/>
    </source>
</evidence>
<organism evidence="3 4">
    <name type="scientific">Choanephora cucurbitarum</name>
    <dbReference type="NCBI Taxonomy" id="101091"/>
    <lineage>
        <taxon>Eukaryota</taxon>
        <taxon>Fungi</taxon>
        <taxon>Fungi incertae sedis</taxon>
        <taxon>Mucoromycota</taxon>
        <taxon>Mucoromycotina</taxon>
        <taxon>Mucoromycetes</taxon>
        <taxon>Mucorales</taxon>
        <taxon>Mucorineae</taxon>
        <taxon>Choanephoraceae</taxon>
        <taxon>Choanephoroideae</taxon>
        <taxon>Choanephora</taxon>
    </lineage>
</organism>
<name>A0A1C7NFK6_9FUNG</name>